<feature type="transmembrane region" description="Helical" evidence="9">
    <location>
        <begin position="127"/>
        <end position="144"/>
    </location>
</feature>
<dbReference type="Pfam" id="PF17159">
    <property type="entry name" value="MASE3"/>
    <property type="match status" value="1"/>
</dbReference>
<evidence type="ECO:0000259" key="10">
    <source>
        <dbReference type="SMART" id="SM00387"/>
    </source>
</evidence>
<evidence type="ECO:0000256" key="3">
    <source>
        <dbReference type="ARBA" id="ARBA00022679"/>
    </source>
</evidence>
<feature type="domain" description="Histidine kinase/HSP90-like ATPase" evidence="10">
    <location>
        <begin position="382"/>
        <end position="475"/>
    </location>
</feature>
<evidence type="ECO:0000313" key="11">
    <source>
        <dbReference type="EMBL" id="WNM62443.1"/>
    </source>
</evidence>
<dbReference type="InterPro" id="IPR011712">
    <property type="entry name" value="Sig_transdc_His_kin_sub3_dim/P"/>
</dbReference>
<comment type="subcellular location">
    <subcellularLocation>
        <location evidence="1">Cell membrane</location>
        <topology evidence="1">Multi-pass membrane protein</topology>
    </subcellularLocation>
</comment>
<dbReference type="InterPro" id="IPR036890">
    <property type="entry name" value="HATPase_C_sf"/>
</dbReference>
<reference evidence="11 12" key="1">
    <citation type="submission" date="2023-01" db="EMBL/GenBank/DDBJ databases">
        <title>Cultivation and genomic characterization of new, ubiquitous marine nitrite-oxidizing bacteria from the Nitrospirales.</title>
        <authorList>
            <person name="Mueller A.J."/>
            <person name="Daebeler A."/>
            <person name="Herbold C.W."/>
            <person name="Kirkegaard R.H."/>
            <person name="Daims H."/>
        </authorList>
    </citation>
    <scope>NUCLEOTIDE SEQUENCE [LARGE SCALE GENOMIC DNA]</scope>
    <source>
        <strain evidence="11 12">DK</strain>
    </source>
</reference>
<feature type="transmembrane region" description="Helical" evidence="9">
    <location>
        <begin position="70"/>
        <end position="90"/>
    </location>
</feature>
<evidence type="ECO:0000313" key="12">
    <source>
        <dbReference type="Proteomes" id="UP001302494"/>
    </source>
</evidence>
<sequence length="480" mass="53586">MKPYSIYLVIGGCGMAALMMGIVLPEVLPGWRWAHEPLHSTLETVGGLAAISMGIVLLQRTTDPTRQKFFPLAGGFLGMGTLEIFHAVSVPGNGFVLLRGLASLLGGLGFGLMWLSASGKHHLTIKWMPWVMTGVALAIGFWTIGFPEYLPVMVREGAFTPTAVAPKSFASMLFFAGSLRFFLDYRTTGRSEDILFASLALMFGFAELMFTYSVIWGSRWWFWHFLRLLAYFFVLGYIGRGYLATVSELRSSLIQTKQAEQASRQSEQQLRTVLEARERLAQDLHDGVIQSTFALKLNLERCQRLIPQNPQEALTGISDVLMELKLVIQDLRKHISGLEPECLNGRQWVEEMRTLVHSVEKSQKLPFHLQIDQEAADLLTPEEATHLLYVVKESISNSVRHSHATSGTVSLQVREGTVCLEVMDDGLGFDLENTHEGVHGLKNMAARAKRLGAHFQVWSKPHRGTRIFFEIAQKGSHAQA</sequence>
<dbReference type="InterPro" id="IPR033425">
    <property type="entry name" value="MASE3"/>
</dbReference>
<dbReference type="Gene3D" id="1.20.5.1930">
    <property type="match status" value="1"/>
</dbReference>
<dbReference type="GO" id="GO:0005886">
    <property type="term" value="C:plasma membrane"/>
    <property type="evidence" value="ECO:0007669"/>
    <property type="project" value="UniProtKB-SubCell"/>
</dbReference>
<dbReference type="CDD" id="cd16917">
    <property type="entry name" value="HATPase_UhpB-NarQ-NarX-like"/>
    <property type="match status" value="1"/>
</dbReference>
<evidence type="ECO:0000256" key="6">
    <source>
        <dbReference type="ARBA" id="ARBA00022989"/>
    </source>
</evidence>
<dbReference type="InterPro" id="IPR003594">
    <property type="entry name" value="HATPase_dom"/>
</dbReference>
<proteinExistence type="predicted"/>
<keyword evidence="3" id="KW-0808">Transferase</keyword>
<keyword evidence="8 9" id="KW-0472">Membrane</keyword>
<dbReference type="SUPFAM" id="SSF55874">
    <property type="entry name" value="ATPase domain of HSP90 chaperone/DNA topoisomerase II/histidine kinase"/>
    <property type="match status" value="1"/>
</dbReference>
<organism evidence="11 12">
    <name type="scientific">Candidatus Nitrospira neomarina</name>
    <dbReference type="NCBI Taxonomy" id="3020899"/>
    <lineage>
        <taxon>Bacteria</taxon>
        <taxon>Pseudomonadati</taxon>
        <taxon>Nitrospirota</taxon>
        <taxon>Nitrospiria</taxon>
        <taxon>Nitrospirales</taxon>
        <taxon>Nitrospiraceae</taxon>
        <taxon>Nitrospira</taxon>
    </lineage>
</organism>
<feature type="transmembrane region" description="Helical" evidence="9">
    <location>
        <begin position="195"/>
        <end position="215"/>
    </location>
</feature>
<evidence type="ECO:0000256" key="9">
    <source>
        <dbReference type="SAM" id="Phobius"/>
    </source>
</evidence>
<keyword evidence="2" id="KW-1003">Cell membrane</keyword>
<keyword evidence="12" id="KW-1185">Reference proteome</keyword>
<evidence type="ECO:0000256" key="5">
    <source>
        <dbReference type="ARBA" id="ARBA00022777"/>
    </source>
</evidence>
<dbReference type="Gene3D" id="3.30.565.10">
    <property type="entry name" value="Histidine kinase-like ATPase, C-terminal domain"/>
    <property type="match status" value="1"/>
</dbReference>
<dbReference type="RefSeq" id="WP_312745950.1">
    <property type="nucleotide sequence ID" value="NZ_CP116968.1"/>
</dbReference>
<evidence type="ECO:0000256" key="1">
    <source>
        <dbReference type="ARBA" id="ARBA00004651"/>
    </source>
</evidence>
<keyword evidence="5 11" id="KW-0418">Kinase</keyword>
<name>A0AA96JWF6_9BACT</name>
<accession>A0AA96JWF6</accession>
<dbReference type="KEGG" id="nneo:PQG83_01485"/>
<protein>
    <submittedName>
        <fullName evidence="11">Histidine kinase</fullName>
    </submittedName>
</protein>
<dbReference type="PANTHER" id="PTHR24421">
    <property type="entry name" value="NITRATE/NITRITE SENSOR PROTEIN NARX-RELATED"/>
    <property type="match status" value="1"/>
</dbReference>
<dbReference type="PANTHER" id="PTHR24421:SF37">
    <property type="entry name" value="SENSOR HISTIDINE KINASE NARS"/>
    <property type="match status" value="1"/>
</dbReference>
<dbReference type="InterPro" id="IPR050482">
    <property type="entry name" value="Sensor_HK_TwoCompSys"/>
</dbReference>
<dbReference type="GO" id="GO:0000155">
    <property type="term" value="F:phosphorelay sensor kinase activity"/>
    <property type="evidence" value="ECO:0007669"/>
    <property type="project" value="InterPro"/>
</dbReference>
<dbReference type="Proteomes" id="UP001302494">
    <property type="component" value="Chromosome"/>
</dbReference>
<feature type="transmembrane region" description="Helical" evidence="9">
    <location>
        <begin position="96"/>
        <end position="115"/>
    </location>
</feature>
<dbReference type="AlphaFoldDB" id="A0AA96JWF6"/>
<keyword evidence="7" id="KW-0902">Two-component regulatory system</keyword>
<dbReference type="Pfam" id="PF07730">
    <property type="entry name" value="HisKA_3"/>
    <property type="match status" value="1"/>
</dbReference>
<feature type="transmembrane region" description="Helical" evidence="9">
    <location>
        <begin position="40"/>
        <end position="58"/>
    </location>
</feature>
<dbReference type="EMBL" id="CP116968">
    <property type="protein sequence ID" value="WNM62443.1"/>
    <property type="molecule type" value="Genomic_DNA"/>
</dbReference>
<evidence type="ECO:0000256" key="4">
    <source>
        <dbReference type="ARBA" id="ARBA00022692"/>
    </source>
</evidence>
<keyword evidence="4 9" id="KW-0812">Transmembrane</keyword>
<evidence type="ECO:0000256" key="2">
    <source>
        <dbReference type="ARBA" id="ARBA00022475"/>
    </source>
</evidence>
<evidence type="ECO:0000256" key="7">
    <source>
        <dbReference type="ARBA" id="ARBA00023012"/>
    </source>
</evidence>
<dbReference type="Pfam" id="PF02518">
    <property type="entry name" value="HATPase_c"/>
    <property type="match status" value="1"/>
</dbReference>
<gene>
    <name evidence="11" type="ORF">PQG83_01485</name>
</gene>
<keyword evidence="6 9" id="KW-1133">Transmembrane helix</keyword>
<feature type="transmembrane region" description="Helical" evidence="9">
    <location>
        <begin position="7"/>
        <end position="28"/>
    </location>
</feature>
<dbReference type="GO" id="GO:0046983">
    <property type="term" value="F:protein dimerization activity"/>
    <property type="evidence" value="ECO:0007669"/>
    <property type="project" value="InterPro"/>
</dbReference>
<dbReference type="SMART" id="SM00387">
    <property type="entry name" value="HATPase_c"/>
    <property type="match status" value="1"/>
</dbReference>
<evidence type="ECO:0000256" key="8">
    <source>
        <dbReference type="ARBA" id="ARBA00023136"/>
    </source>
</evidence>
<feature type="transmembrane region" description="Helical" evidence="9">
    <location>
        <begin position="164"/>
        <end position="183"/>
    </location>
</feature>
<feature type="transmembrane region" description="Helical" evidence="9">
    <location>
        <begin position="221"/>
        <end position="243"/>
    </location>
</feature>